<evidence type="ECO:0000313" key="6">
    <source>
        <dbReference type="Proteomes" id="UP001222027"/>
    </source>
</evidence>
<keyword evidence="4" id="KW-0676">Redox-active center</keyword>
<name>A0AAV8QSQ3_ENSVE</name>
<comment type="caution">
    <text evidence="5">The sequence shown here is derived from an EMBL/GenBank/DDBJ whole genome shotgun (WGS) entry which is preliminary data.</text>
</comment>
<dbReference type="PROSITE" id="PS51354">
    <property type="entry name" value="GLUTAREDOXIN_2"/>
    <property type="match status" value="1"/>
</dbReference>
<protein>
    <recommendedName>
        <fullName evidence="7">Glutaredoxin domain-containing protein</fullName>
    </recommendedName>
</protein>
<evidence type="ECO:0008006" key="7">
    <source>
        <dbReference type="Google" id="ProtNLM"/>
    </source>
</evidence>
<comment type="similarity">
    <text evidence="2">Belongs to the glutaredoxin family. CC-type subfamily.</text>
</comment>
<comment type="subcellular location">
    <subcellularLocation>
        <location evidence="1">Cytoplasm</location>
    </subcellularLocation>
</comment>
<organism evidence="5 6">
    <name type="scientific">Ensete ventricosum</name>
    <name type="common">Abyssinian banana</name>
    <name type="synonym">Musa ensete</name>
    <dbReference type="NCBI Taxonomy" id="4639"/>
    <lineage>
        <taxon>Eukaryota</taxon>
        <taxon>Viridiplantae</taxon>
        <taxon>Streptophyta</taxon>
        <taxon>Embryophyta</taxon>
        <taxon>Tracheophyta</taxon>
        <taxon>Spermatophyta</taxon>
        <taxon>Magnoliopsida</taxon>
        <taxon>Liliopsida</taxon>
        <taxon>Zingiberales</taxon>
        <taxon>Musaceae</taxon>
        <taxon>Ensete</taxon>
    </lineage>
</organism>
<evidence type="ECO:0000313" key="5">
    <source>
        <dbReference type="EMBL" id="KAJ8479627.1"/>
    </source>
</evidence>
<gene>
    <name evidence="5" type="ORF">OPV22_023354</name>
</gene>
<accession>A0AAV8QSQ3</accession>
<dbReference type="InterPro" id="IPR036249">
    <property type="entry name" value="Thioredoxin-like_sf"/>
</dbReference>
<dbReference type="Proteomes" id="UP001222027">
    <property type="component" value="Unassembled WGS sequence"/>
</dbReference>
<keyword evidence="3" id="KW-0963">Cytoplasm</keyword>
<keyword evidence="6" id="KW-1185">Reference proteome</keyword>
<evidence type="ECO:0000256" key="4">
    <source>
        <dbReference type="ARBA" id="ARBA00023284"/>
    </source>
</evidence>
<dbReference type="GO" id="GO:0005737">
    <property type="term" value="C:cytoplasm"/>
    <property type="evidence" value="ECO:0007669"/>
    <property type="project" value="UniProtKB-SubCell"/>
</dbReference>
<evidence type="ECO:0000256" key="2">
    <source>
        <dbReference type="ARBA" id="ARBA00007568"/>
    </source>
</evidence>
<evidence type="ECO:0000256" key="3">
    <source>
        <dbReference type="ARBA" id="ARBA00022490"/>
    </source>
</evidence>
<reference evidence="5 6" key="1">
    <citation type="submission" date="2022-12" db="EMBL/GenBank/DDBJ databases">
        <title>Chromosome-scale assembly of the Ensete ventricosum genome.</title>
        <authorList>
            <person name="Dussert Y."/>
            <person name="Stocks J."/>
            <person name="Wendawek A."/>
            <person name="Woldeyes F."/>
            <person name="Nichols R.A."/>
            <person name="Borrell J.S."/>
        </authorList>
    </citation>
    <scope>NUCLEOTIDE SEQUENCE [LARGE SCALE GENOMIC DNA]</scope>
    <source>
        <strain evidence="6">cv. Maze</strain>
        <tissue evidence="5">Seeds</tissue>
    </source>
</reference>
<proteinExistence type="inferred from homology"/>
<evidence type="ECO:0000256" key="1">
    <source>
        <dbReference type="ARBA" id="ARBA00004496"/>
    </source>
</evidence>
<dbReference type="EMBL" id="JAQQAF010000006">
    <property type="protein sequence ID" value="KAJ8479627.1"/>
    <property type="molecule type" value="Genomic_DNA"/>
</dbReference>
<sequence length="126" mass="12822">MAAVAAAAVARGKKRGTAVLSIDGADEAPEERVARLIRENPAVIFNRRECCMSDVMKRLLAVVGAHPAAIELQEADEEAAAAAAGDGGLPALFVGGVAVGGLEGLMGLHLRGGLVPMLRDAGALRI</sequence>
<dbReference type="PANTHER" id="PTHR10168">
    <property type="entry name" value="GLUTAREDOXIN"/>
    <property type="match status" value="1"/>
</dbReference>
<dbReference type="Gene3D" id="3.40.30.10">
    <property type="entry name" value="Glutaredoxin"/>
    <property type="match status" value="1"/>
</dbReference>
<dbReference type="AlphaFoldDB" id="A0AAV8QSQ3"/>
<dbReference type="InterPro" id="IPR011905">
    <property type="entry name" value="GlrX-like_pln_2"/>
</dbReference>
<dbReference type="SUPFAM" id="SSF52833">
    <property type="entry name" value="Thioredoxin-like"/>
    <property type="match status" value="1"/>
</dbReference>